<gene>
    <name evidence="16" type="ORF">M6D93_03300</name>
</gene>
<dbReference type="InterPro" id="IPR033463">
    <property type="entry name" value="sCache_3"/>
</dbReference>
<dbReference type="Pfam" id="PF14689">
    <property type="entry name" value="SPOB_a"/>
    <property type="match status" value="1"/>
</dbReference>
<reference evidence="16" key="2">
    <citation type="submission" date="2022-05" db="EMBL/GenBank/DDBJ databases">
        <authorList>
            <person name="Kim J.-S."/>
            <person name="Lee K."/>
            <person name="Suh M."/>
            <person name="Eom M."/>
            <person name="Kim J.-S."/>
            <person name="Kim D.-S."/>
            <person name="Ko S.-H."/>
            <person name="Shin Y."/>
            <person name="Lee J.-S."/>
        </authorList>
    </citation>
    <scope>NUCLEOTIDE SEQUENCE</scope>
    <source>
        <strain evidence="16">N237</strain>
    </source>
</reference>
<keyword evidence="17" id="KW-1185">Reference proteome</keyword>
<evidence type="ECO:0000256" key="13">
    <source>
        <dbReference type="ARBA" id="ARBA00023136"/>
    </source>
</evidence>
<dbReference type="Gene3D" id="3.30.450.20">
    <property type="entry name" value="PAS domain"/>
    <property type="match status" value="2"/>
</dbReference>
<keyword evidence="9 16" id="KW-0418">Kinase</keyword>
<feature type="domain" description="Histidine kinase" evidence="15">
    <location>
        <begin position="330"/>
        <end position="521"/>
    </location>
</feature>
<dbReference type="SUPFAM" id="SSF103190">
    <property type="entry name" value="Sensory domain-like"/>
    <property type="match status" value="1"/>
</dbReference>
<dbReference type="GO" id="GO:0016301">
    <property type="term" value="F:kinase activity"/>
    <property type="evidence" value="ECO:0007669"/>
    <property type="project" value="UniProtKB-KW"/>
</dbReference>
<dbReference type="PANTHER" id="PTHR43547">
    <property type="entry name" value="TWO-COMPONENT HISTIDINE KINASE"/>
    <property type="match status" value="1"/>
</dbReference>
<dbReference type="Gene3D" id="3.30.565.10">
    <property type="entry name" value="Histidine kinase-like ATPase, C-terminal domain"/>
    <property type="match status" value="1"/>
</dbReference>
<dbReference type="InterPro" id="IPR004358">
    <property type="entry name" value="Sig_transdc_His_kin-like_C"/>
</dbReference>
<sequence length="538" mass="57180">MGRGRTLASQILLAMVGILLGTVVLGGILDLRLTTHSLDQQYEERARVTAIVVADIPDIQTAVQAQDPNHVIRGLAARVVQNTGAAYVVVSDRDGVRYSHPNPALIGKRLEEPVAVLDGQDRVGIDHGSLGRSANGKAPIFDANGRVVGQVSVGYLETAVAGQVHKDMVAIAAYCAIVLGLGVVVALVLARTIKRVTFGLELREIASLLQEREAMLHGIKEGVIGFDTRGRITLLNNEARRLLGISTAGVGERLEDLIPAGRLRQVLDGTSGGSDQSVMTSDALLVVNRRPVVIGNRDAGSIVTLRDRTELESLMRRMNAVTGLTNALRAQEHEFTNRLHVLSGLADLGDLEEIAKYLSIITRDQVSSAEDLRARIGSPLVAALLLAKISVATEAGVELTLTPESSFDTDIDPQNLMSIIGNLVDNAIEATAGVPTPRLVTVDLADQPELRIIVTDNGPGVASDRLEDIFTDGFSTKQPRGQMRRGIGLALVARLVAKSGGTIEVRPGPGGYFEVRLPRTAPLVRSSSAAGAIFGDQP</sequence>
<dbReference type="InterPro" id="IPR035965">
    <property type="entry name" value="PAS-like_dom_sf"/>
</dbReference>
<evidence type="ECO:0000256" key="5">
    <source>
        <dbReference type="ARBA" id="ARBA00022553"/>
    </source>
</evidence>
<dbReference type="SUPFAM" id="SSF55890">
    <property type="entry name" value="Sporulation response regulatory protein Spo0B"/>
    <property type="match status" value="1"/>
</dbReference>
<accession>A0ABY4R1W7</accession>
<keyword evidence="12" id="KW-0902">Two-component regulatory system</keyword>
<evidence type="ECO:0000259" key="15">
    <source>
        <dbReference type="PROSITE" id="PS50109"/>
    </source>
</evidence>
<dbReference type="Proteomes" id="UP001056336">
    <property type="component" value="Chromosome"/>
</dbReference>
<comment type="catalytic activity">
    <reaction evidence="1">
        <text>ATP + protein L-histidine = ADP + protein N-phospho-L-histidine.</text>
        <dbReference type="EC" id="2.7.13.3"/>
    </reaction>
</comment>
<comment type="subcellular location">
    <subcellularLocation>
        <location evidence="2">Cell membrane</location>
        <topology evidence="2">Multi-pass membrane protein</topology>
    </subcellularLocation>
</comment>
<evidence type="ECO:0000256" key="7">
    <source>
        <dbReference type="ARBA" id="ARBA00022692"/>
    </source>
</evidence>
<keyword evidence="5" id="KW-0597">Phosphoprotein</keyword>
<evidence type="ECO:0000256" key="2">
    <source>
        <dbReference type="ARBA" id="ARBA00004651"/>
    </source>
</evidence>
<reference evidence="16" key="1">
    <citation type="journal article" date="2018" name="Int. J. Syst. Evol. Microbiol.">
        <title>Jatrophihabitans telluris sp. nov., isolated from sediment soil of lava forest wetlands and the emended description of the genus Jatrophihabitans.</title>
        <authorList>
            <person name="Lee K.C."/>
            <person name="Suh M.K."/>
            <person name="Eom M.K."/>
            <person name="Kim K.K."/>
            <person name="Kim J.S."/>
            <person name="Kim D.S."/>
            <person name="Ko S.H."/>
            <person name="Shin Y.K."/>
            <person name="Lee J.S."/>
        </authorList>
    </citation>
    <scope>NUCLEOTIDE SEQUENCE</scope>
    <source>
        <strain evidence="16">N237</strain>
    </source>
</reference>
<dbReference type="Pfam" id="PF00989">
    <property type="entry name" value="PAS"/>
    <property type="match status" value="1"/>
</dbReference>
<evidence type="ECO:0000256" key="6">
    <source>
        <dbReference type="ARBA" id="ARBA00022679"/>
    </source>
</evidence>
<dbReference type="Pfam" id="PF17203">
    <property type="entry name" value="sCache_3_2"/>
    <property type="match status" value="1"/>
</dbReference>
<dbReference type="SUPFAM" id="SSF55785">
    <property type="entry name" value="PYP-like sensor domain (PAS domain)"/>
    <property type="match status" value="1"/>
</dbReference>
<keyword evidence="11 14" id="KW-1133">Transmembrane helix</keyword>
<evidence type="ECO:0000313" key="17">
    <source>
        <dbReference type="Proteomes" id="UP001056336"/>
    </source>
</evidence>
<evidence type="ECO:0000256" key="9">
    <source>
        <dbReference type="ARBA" id="ARBA00022777"/>
    </source>
</evidence>
<dbReference type="Pfam" id="PF02518">
    <property type="entry name" value="HATPase_c"/>
    <property type="match status" value="1"/>
</dbReference>
<protein>
    <recommendedName>
        <fullName evidence="3">histidine kinase</fullName>
        <ecNumber evidence="3">2.7.13.3</ecNumber>
    </recommendedName>
</protein>
<dbReference type="RefSeq" id="WP_249772930.1">
    <property type="nucleotide sequence ID" value="NZ_CP097332.1"/>
</dbReference>
<dbReference type="PANTHER" id="PTHR43547:SF10">
    <property type="entry name" value="SENSOR HISTIDINE KINASE DCUS"/>
    <property type="match status" value="1"/>
</dbReference>
<dbReference type="InterPro" id="IPR016120">
    <property type="entry name" value="Sig_transdc_His_kin_SpoOB"/>
</dbReference>
<keyword evidence="4" id="KW-1003">Cell membrane</keyword>
<evidence type="ECO:0000256" key="1">
    <source>
        <dbReference type="ARBA" id="ARBA00000085"/>
    </source>
</evidence>
<feature type="transmembrane region" description="Helical" evidence="14">
    <location>
        <begin position="171"/>
        <end position="190"/>
    </location>
</feature>
<keyword evidence="13 14" id="KW-0472">Membrane</keyword>
<dbReference type="SUPFAM" id="SSF55874">
    <property type="entry name" value="ATPase domain of HSP90 chaperone/DNA topoisomerase II/histidine kinase"/>
    <property type="match status" value="1"/>
</dbReference>
<evidence type="ECO:0000256" key="14">
    <source>
        <dbReference type="SAM" id="Phobius"/>
    </source>
</evidence>
<dbReference type="InterPro" id="IPR005467">
    <property type="entry name" value="His_kinase_dom"/>
</dbReference>
<dbReference type="EC" id="2.7.13.3" evidence="3"/>
<dbReference type="InterPro" id="IPR039506">
    <property type="entry name" value="SPOB_a"/>
</dbReference>
<evidence type="ECO:0000313" key="16">
    <source>
        <dbReference type="EMBL" id="UQX89034.1"/>
    </source>
</evidence>
<evidence type="ECO:0000256" key="10">
    <source>
        <dbReference type="ARBA" id="ARBA00022840"/>
    </source>
</evidence>
<dbReference type="InterPro" id="IPR036890">
    <property type="entry name" value="HATPase_C_sf"/>
</dbReference>
<organism evidence="16 17">
    <name type="scientific">Jatrophihabitans telluris</name>
    <dbReference type="NCBI Taxonomy" id="2038343"/>
    <lineage>
        <taxon>Bacteria</taxon>
        <taxon>Bacillati</taxon>
        <taxon>Actinomycetota</taxon>
        <taxon>Actinomycetes</taxon>
        <taxon>Jatrophihabitantales</taxon>
        <taxon>Jatrophihabitantaceae</taxon>
        <taxon>Jatrophihabitans</taxon>
    </lineage>
</organism>
<dbReference type="SMART" id="SM00387">
    <property type="entry name" value="HATPase_c"/>
    <property type="match status" value="1"/>
</dbReference>
<feature type="transmembrane region" description="Helical" evidence="14">
    <location>
        <begin position="7"/>
        <end position="29"/>
    </location>
</feature>
<proteinExistence type="predicted"/>
<evidence type="ECO:0000256" key="3">
    <source>
        <dbReference type="ARBA" id="ARBA00012438"/>
    </source>
</evidence>
<dbReference type="InterPro" id="IPR029151">
    <property type="entry name" value="Sensor-like_sf"/>
</dbReference>
<keyword evidence="6" id="KW-0808">Transferase</keyword>
<evidence type="ECO:0000256" key="4">
    <source>
        <dbReference type="ARBA" id="ARBA00022475"/>
    </source>
</evidence>
<evidence type="ECO:0000256" key="11">
    <source>
        <dbReference type="ARBA" id="ARBA00022989"/>
    </source>
</evidence>
<keyword evidence="7 14" id="KW-0812">Transmembrane</keyword>
<keyword evidence="10" id="KW-0067">ATP-binding</keyword>
<dbReference type="Gene3D" id="1.10.287.130">
    <property type="match status" value="1"/>
</dbReference>
<dbReference type="InterPro" id="IPR003594">
    <property type="entry name" value="HATPase_dom"/>
</dbReference>
<evidence type="ECO:0000256" key="12">
    <source>
        <dbReference type="ARBA" id="ARBA00023012"/>
    </source>
</evidence>
<keyword evidence="8" id="KW-0547">Nucleotide-binding</keyword>
<evidence type="ECO:0000256" key="8">
    <source>
        <dbReference type="ARBA" id="ARBA00022741"/>
    </source>
</evidence>
<dbReference type="EMBL" id="CP097332">
    <property type="protein sequence ID" value="UQX89034.1"/>
    <property type="molecule type" value="Genomic_DNA"/>
</dbReference>
<name>A0ABY4R1W7_9ACTN</name>
<dbReference type="PRINTS" id="PR00344">
    <property type="entry name" value="BCTRLSENSOR"/>
</dbReference>
<dbReference type="InterPro" id="IPR013767">
    <property type="entry name" value="PAS_fold"/>
</dbReference>
<dbReference type="PROSITE" id="PS50109">
    <property type="entry name" value="HIS_KIN"/>
    <property type="match status" value="1"/>
</dbReference>